<comment type="catalytic activity">
    <reaction evidence="12">
        <text>FMN + ATP + H(+) = FAD + diphosphate</text>
        <dbReference type="Rhea" id="RHEA:17237"/>
        <dbReference type="ChEBI" id="CHEBI:15378"/>
        <dbReference type="ChEBI" id="CHEBI:30616"/>
        <dbReference type="ChEBI" id="CHEBI:33019"/>
        <dbReference type="ChEBI" id="CHEBI:57692"/>
        <dbReference type="ChEBI" id="CHEBI:58210"/>
        <dbReference type="EC" id="2.7.7.2"/>
    </reaction>
</comment>
<evidence type="ECO:0000313" key="14">
    <source>
        <dbReference type="EMBL" id="KAK8870642.1"/>
    </source>
</evidence>
<evidence type="ECO:0000313" key="15">
    <source>
        <dbReference type="Proteomes" id="UP001470230"/>
    </source>
</evidence>
<feature type="domain" description="Phosphoadenosine phosphosulphate reductase" evidence="13">
    <location>
        <begin position="36"/>
        <end position="93"/>
    </location>
</feature>
<evidence type="ECO:0000256" key="4">
    <source>
        <dbReference type="ARBA" id="ARBA00022643"/>
    </source>
</evidence>
<evidence type="ECO:0000259" key="13">
    <source>
        <dbReference type="Pfam" id="PF01507"/>
    </source>
</evidence>
<evidence type="ECO:0000256" key="12">
    <source>
        <dbReference type="ARBA" id="ARBA00049494"/>
    </source>
</evidence>
<dbReference type="Proteomes" id="UP001470230">
    <property type="component" value="Unassembled WGS sequence"/>
</dbReference>
<keyword evidence="15" id="KW-1185">Reference proteome</keyword>
<keyword evidence="8" id="KW-0274">FAD</keyword>
<evidence type="ECO:0000256" key="5">
    <source>
        <dbReference type="ARBA" id="ARBA00022679"/>
    </source>
</evidence>
<evidence type="ECO:0000256" key="10">
    <source>
        <dbReference type="ARBA" id="ARBA00031145"/>
    </source>
</evidence>
<dbReference type="CDD" id="cd23948">
    <property type="entry name" value="FAD_synthase"/>
    <property type="match status" value="1"/>
</dbReference>
<dbReference type="Gene3D" id="3.40.50.620">
    <property type="entry name" value="HUPs"/>
    <property type="match status" value="1"/>
</dbReference>
<evidence type="ECO:0000256" key="11">
    <source>
        <dbReference type="ARBA" id="ARBA00031871"/>
    </source>
</evidence>
<feature type="domain" description="Phosphoadenosine phosphosulphate reductase" evidence="13">
    <location>
        <begin position="108"/>
        <end position="190"/>
    </location>
</feature>
<evidence type="ECO:0000256" key="9">
    <source>
        <dbReference type="ARBA" id="ARBA00022840"/>
    </source>
</evidence>
<keyword evidence="6" id="KW-0548">Nucleotidyltransferase</keyword>
<organism evidence="14 15">
    <name type="scientific">Tritrichomonas musculus</name>
    <dbReference type="NCBI Taxonomy" id="1915356"/>
    <lineage>
        <taxon>Eukaryota</taxon>
        <taxon>Metamonada</taxon>
        <taxon>Parabasalia</taxon>
        <taxon>Tritrichomonadida</taxon>
        <taxon>Tritrichomonadidae</taxon>
        <taxon>Tritrichomonas</taxon>
    </lineage>
</organism>
<gene>
    <name evidence="14" type="ORF">M9Y10_008529</name>
</gene>
<evidence type="ECO:0000256" key="8">
    <source>
        <dbReference type="ARBA" id="ARBA00022827"/>
    </source>
</evidence>
<keyword evidence="5" id="KW-0808">Transferase</keyword>
<dbReference type="EC" id="2.7.7.2" evidence="2"/>
<keyword evidence="4" id="KW-0288">FMN</keyword>
<dbReference type="PANTHER" id="PTHR23293:SF9">
    <property type="entry name" value="FAD SYNTHASE"/>
    <property type="match status" value="1"/>
</dbReference>
<accession>A0ABR2IYC7</accession>
<dbReference type="SUPFAM" id="SSF52402">
    <property type="entry name" value="Adenine nucleotide alpha hydrolases-like"/>
    <property type="match status" value="1"/>
</dbReference>
<keyword evidence="3" id="KW-0285">Flavoprotein</keyword>
<evidence type="ECO:0000256" key="2">
    <source>
        <dbReference type="ARBA" id="ARBA00012393"/>
    </source>
</evidence>
<reference evidence="14 15" key="1">
    <citation type="submission" date="2024-04" db="EMBL/GenBank/DDBJ databases">
        <title>Tritrichomonas musculus Genome.</title>
        <authorList>
            <person name="Alves-Ferreira E."/>
            <person name="Grigg M."/>
            <person name="Lorenzi H."/>
            <person name="Galac M."/>
        </authorList>
    </citation>
    <scope>NUCLEOTIDE SEQUENCE [LARGE SCALE GENOMIC DNA]</scope>
    <source>
        <strain evidence="14 15">EAF2021</strain>
    </source>
</reference>
<protein>
    <recommendedName>
        <fullName evidence="2">FAD synthase</fullName>
        <ecNumber evidence="2">2.7.7.2</ecNumber>
    </recommendedName>
    <alternativeName>
        <fullName evidence="10">FAD pyrophosphorylase</fullName>
    </alternativeName>
    <alternativeName>
        <fullName evidence="11">FMN adenylyltransferase</fullName>
    </alternativeName>
</protein>
<evidence type="ECO:0000256" key="6">
    <source>
        <dbReference type="ARBA" id="ARBA00022695"/>
    </source>
</evidence>
<evidence type="ECO:0000256" key="7">
    <source>
        <dbReference type="ARBA" id="ARBA00022741"/>
    </source>
</evidence>
<proteinExistence type="predicted"/>
<dbReference type="InterPro" id="IPR002500">
    <property type="entry name" value="PAPS_reduct_dom"/>
</dbReference>
<name>A0ABR2IYC7_9EUKA</name>
<dbReference type="PANTHER" id="PTHR23293">
    <property type="entry name" value="FAD SYNTHETASE-RELATED FMN ADENYLYLTRANSFERASE"/>
    <property type="match status" value="1"/>
</dbReference>
<sequence length="220" mass="25670">MLTSFLSKFSAPLNKKIEESFRIINLAYAKYRQDVCICFNGGKDSTVLLDLVYRYHTETKFSKEFQLKSFFLKSNDEFPEMSQYIDEVKNYWKHDFNTIETSSLRDGLSTIIDKYGMRAIFLGVRKSDPEGANVRSFEPTSNGYPKAMRIFPLLDWTYKDIWDYLDTLKLPVCELYSKGFTSIGAPSRTKPNPHLYNSNTNAYRHARELNNENLERVGRN</sequence>
<keyword evidence="9" id="KW-0067">ATP-binding</keyword>
<keyword evidence="7" id="KW-0547">Nucleotide-binding</keyword>
<dbReference type="Pfam" id="PF01507">
    <property type="entry name" value="PAPS_reduct"/>
    <property type="match status" value="2"/>
</dbReference>
<evidence type="ECO:0000256" key="1">
    <source>
        <dbReference type="ARBA" id="ARBA00004726"/>
    </source>
</evidence>
<comment type="pathway">
    <text evidence="1">Cofactor biosynthesis; FAD biosynthesis; FAD from FMN: step 1/1.</text>
</comment>
<comment type="caution">
    <text evidence="14">The sequence shown here is derived from an EMBL/GenBank/DDBJ whole genome shotgun (WGS) entry which is preliminary data.</text>
</comment>
<evidence type="ECO:0000256" key="3">
    <source>
        <dbReference type="ARBA" id="ARBA00022630"/>
    </source>
</evidence>
<dbReference type="EMBL" id="JAPFFF010000014">
    <property type="protein sequence ID" value="KAK8870642.1"/>
    <property type="molecule type" value="Genomic_DNA"/>
</dbReference>
<dbReference type="InterPro" id="IPR014729">
    <property type="entry name" value="Rossmann-like_a/b/a_fold"/>
</dbReference>